<proteinExistence type="predicted"/>
<dbReference type="Proteomes" id="UP000623129">
    <property type="component" value="Unassembled WGS sequence"/>
</dbReference>
<organism evidence="1 2">
    <name type="scientific">Carex littledalei</name>
    <dbReference type="NCBI Taxonomy" id="544730"/>
    <lineage>
        <taxon>Eukaryota</taxon>
        <taxon>Viridiplantae</taxon>
        <taxon>Streptophyta</taxon>
        <taxon>Embryophyta</taxon>
        <taxon>Tracheophyta</taxon>
        <taxon>Spermatophyta</taxon>
        <taxon>Magnoliopsida</taxon>
        <taxon>Liliopsida</taxon>
        <taxon>Poales</taxon>
        <taxon>Cyperaceae</taxon>
        <taxon>Cyperoideae</taxon>
        <taxon>Cariceae</taxon>
        <taxon>Carex</taxon>
        <taxon>Carex subgen. Euthyceras</taxon>
    </lineage>
</organism>
<evidence type="ECO:0000313" key="2">
    <source>
        <dbReference type="Proteomes" id="UP000623129"/>
    </source>
</evidence>
<comment type="caution">
    <text evidence="1">The sequence shown here is derived from an EMBL/GenBank/DDBJ whole genome shotgun (WGS) entry which is preliminary data.</text>
</comment>
<reference evidence="1" key="1">
    <citation type="submission" date="2020-01" db="EMBL/GenBank/DDBJ databases">
        <title>Genome sequence of Kobresia littledalei, the first chromosome-level genome in the family Cyperaceae.</title>
        <authorList>
            <person name="Qu G."/>
        </authorList>
    </citation>
    <scope>NUCLEOTIDE SEQUENCE</scope>
    <source>
        <strain evidence="1">C.B.Clarke</strain>
        <tissue evidence="1">Leaf</tissue>
    </source>
</reference>
<evidence type="ECO:0000313" key="1">
    <source>
        <dbReference type="EMBL" id="KAF3336019.1"/>
    </source>
</evidence>
<keyword evidence="2" id="KW-1185">Reference proteome</keyword>
<accession>A0A833RJJ1</accession>
<dbReference type="PANTHER" id="PTHR47523">
    <property type="entry name" value="F21O3.11 PROTEIN"/>
    <property type="match status" value="1"/>
</dbReference>
<gene>
    <name evidence="1" type="ORF">FCM35_KLT20526</name>
</gene>
<dbReference type="AlphaFoldDB" id="A0A833RJJ1"/>
<sequence length="185" mass="20989">MQNNLLSPLPLTSISSPSPCIDNSKNQLLSSFATSFNSLPLPLTSRSPSSDCLLPFTSFKIVNNCFHDLVGCDKSEDTPGLPTWKGWQWQWPLWKVTEEEKRWIREELELRQKQLQELCLAVNVESIADLEVVLCRMVLVECVYKVRRLLALAKGIPALELYNLAEKKNQKLVHWEHSLGGAVSL</sequence>
<dbReference type="OrthoDB" id="438440at2759"/>
<protein>
    <submittedName>
        <fullName evidence="1">Uncharacterized protein</fullName>
    </submittedName>
</protein>
<name>A0A833RJJ1_9POAL</name>
<dbReference type="EMBL" id="SWLB01000008">
    <property type="protein sequence ID" value="KAF3336019.1"/>
    <property type="molecule type" value="Genomic_DNA"/>
</dbReference>
<dbReference type="PANTHER" id="PTHR47523:SF1">
    <property type="entry name" value="F21O3.11 PROTEIN"/>
    <property type="match status" value="1"/>
</dbReference>